<dbReference type="GeneID" id="85404364"/>
<sequence length="167" mass="18111">MDSLASMARLTSTLFVLFPYNRTSTTRPGPSDPDQVSGCCSHRTRVSFAGVVPQSATFALLHPIFSSLSVFTPSVIRSKLCRDSSQIEGHPTVEKSFPRLSSSLLFRRVSRSRLGLIGTLPRPPSRSSSSSELQRCVPASPRAVCCPRRRINQEEDPGGKSDMGGDG</sequence>
<organism evidence="2 3">
    <name type="scientific">Colletotrichum tamarilloi</name>
    <dbReference type="NCBI Taxonomy" id="1209934"/>
    <lineage>
        <taxon>Eukaryota</taxon>
        <taxon>Fungi</taxon>
        <taxon>Dikarya</taxon>
        <taxon>Ascomycota</taxon>
        <taxon>Pezizomycotina</taxon>
        <taxon>Sordariomycetes</taxon>
        <taxon>Hypocreomycetidae</taxon>
        <taxon>Glomerellales</taxon>
        <taxon>Glomerellaceae</taxon>
        <taxon>Colletotrichum</taxon>
        <taxon>Colletotrichum acutatum species complex</taxon>
    </lineage>
</organism>
<gene>
    <name evidence="2" type="ORF">CTAM01_04096</name>
</gene>
<accession>A0ABQ9RJB2</accession>
<feature type="region of interest" description="Disordered" evidence="1">
    <location>
        <begin position="117"/>
        <end position="167"/>
    </location>
</feature>
<dbReference type="EMBL" id="MLFU01000009">
    <property type="protein sequence ID" value="KAK1504789.1"/>
    <property type="molecule type" value="Genomic_DNA"/>
</dbReference>
<reference evidence="2 3" key="1">
    <citation type="submission" date="2016-10" db="EMBL/GenBank/DDBJ databases">
        <title>The genome sequence of Colletotrichum fioriniae PJ7.</title>
        <authorList>
            <person name="Baroncelli R."/>
        </authorList>
    </citation>
    <scope>NUCLEOTIDE SEQUENCE [LARGE SCALE GENOMIC DNA]</scope>
    <source>
        <strain evidence="2 3">Tom-12</strain>
    </source>
</reference>
<protein>
    <submittedName>
        <fullName evidence="2">Uncharacterized protein</fullName>
    </submittedName>
</protein>
<keyword evidence="3" id="KW-1185">Reference proteome</keyword>
<dbReference type="Proteomes" id="UP001227543">
    <property type="component" value="Unassembled WGS sequence"/>
</dbReference>
<proteinExistence type="predicted"/>
<comment type="caution">
    <text evidence="2">The sequence shown here is derived from an EMBL/GenBank/DDBJ whole genome shotgun (WGS) entry which is preliminary data.</text>
</comment>
<dbReference type="RefSeq" id="XP_060385547.1">
    <property type="nucleotide sequence ID" value="XM_060520126.1"/>
</dbReference>
<evidence type="ECO:0000256" key="1">
    <source>
        <dbReference type="SAM" id="MobiDB-lite"/>
    </source>
</evidence>
<name>A0ABQ9RJB2_9PEZI</name>
<evidence type="ECO:0000313" key="2">
    <source>
        <dbReference type="EMBL" id="KAK1504789.1"/>
    </source>
</evidence>
<evidence type="ECO:0000313" key="3">
    <source>
        <dbReference type="Proteomes" id="UP001227543"/>
    </source>
</evidence>